<name>A0A3B9H2W9_9PROT</name>
<dbReference type="Proteomes" id="UP000259610">
    <property type="component" value="Unassembled WGS sequence"/>
</dbReference>
<dbReference type="EMBL" id="DMAN01000398">
    <property type="protein sequence ID" value="HAE28988.1"/>
    <property type="molecule type" value="Genomic_DNA"/>
</dbReference>
<organism evidence="1 2">
    <name type="scientific">Hyphomonas adhaerens</name>
    <dbReference type="NCBI Taxonomy" id="81029"/>
    <lineage>
        <taxon>Bacteria</taxon>
        <taxon>Pseudomonadati</taxon>
        <taxon>Pseudomonadota</taxon>
        <taxon>Alphaproteobacteria</taxon>
        <taxon>Hyphomonadales</taxon>
        <taxon>Hyphomonadaceae</taxon>
        <taxon>Hyphomonas</taxon>
    </lineage>
</organism>
<dbReference type="Gene3D" id="1.10.357.10">
    <property type="entry name" value="Tetracycline Repressor, domain 2"/>
    <property type="match status" value="1"/>
</dbReference>
<evidence type="ECO:0000313" key="2">
    <source>
        <dbReference type="Proteomes" id="UP000259610"/>
    </source>
</evidence>
<evidence type="ECO:0000313" key="1">
    <source>
        <dbReference type="EMBL" id="HAE28988.1"/>
    </source>
</evidence>
<sequence length="130" mass="14338">MEEETVDIVELGLLAALRLAEDTSWGNITLSAIAEEAGLPLREFYGVTRDDLANAFEAYFDRAMSAEGPPGGDSPRERLFDVIMLRFEAMEDHRAGAVALMRDRERTPRLLLRLPAHRAASAHWALASAG</sequence>
<accession>A0A3B9H2W9</accession>
<gene>
    <name evidence="1" type="ORF">DCG58_17655</name>
</gene>
<feature type="non-terminal residue" evidence="1">
    <location>
        <position position="130"/>
    </location>
</feature>
<reference evidence="1 2" key="1">
    <citation type="journal article" date="2018" name="Nat. Biotechnol.">
        <title>A standardized bacterial taxonomy based on genome phylogeny substantially revises the tree of life.</title>
        <authorList>
            <person name="Parks D.H."/>
            <person name="Chuvochina M."/>
            <person name="Waite D.W."/>
            <person name="Rinke C."/>
            <person name="Skarshewski A."/>
            <person name="Chaumeil P.A."/>
            <person name="Hugenholtz P."/>
        </authorList>
    </citation>
    <scope>NUCLEOTIDE SEQUENCE [LARGE SCALE GENOMIC DNA]</scope>
    <source>
        <strain evidence="1">UBA8733</strain>
    </source>
</reference>
<proteinExistence type="predicted"/>
<dbReference type="AlphaFoldDB" id="A0A3B9H2W9"/>
<evidence type="ECO:0008006" key="3">
    <source>
        <dbReference type="Google" id="ProtNLM"/>
    </source>
</evidence>
<comment type="caution">
    <text evidence="1">The sequence shown here is derived from an EMBL/GenBank/DDBJ whole genome shotgun (WGS) entry which is preliminary data.</text>
</comment>
<protein>
    <recommendedName>
        <fullName evidence="3">HTH tetR-type domain-containing protein</fullName>
    </recommendedName>
</protein>